<dbReference type="PANTHER" id="PTHR44167:SF24">
    <property type="entry name" value="SERINE_THREONINE-PROTEIN KINASE CHK2"/>
    <property type="match status" value="1"/>
</dbReference>
<organism evidence="2 3">
    <name type="scientific">Tritrichomonas musculus</name>
    <dbReference type="NCBI Taxonomy" id="1915356"/>
    <lineage>
        <taxon>Eukaryota</taxon>
        <taxon>Metamonada</taxon>
        <taxon>Parabasalia</taxon>
        <taxon>Tritrichomonadida</taxon>
        <taxon>Tritrichomonadidae</taxon>
        <taxon>Tritrichomonas</taxon>
    </lineage>
</organism>
<evidence type="ECO:0000259" key="1">
    <source>
        <dbReference type="PROSITE" id="PS50011"/>
    </source>
</evidence>
<reference evidence="2 3" key="1">
    <citation type="submission" date="2024-04" db="EMBL/GenBank/DDBJ databases">
        <title>Tritrichomonas musculus Genome.</title>
        <authorList>
            <person name="Alves-Ferreira E."/>
            <person name="Grigg M."/>
            <person name="Lorenzi H."/>
            <person name="Galac M."/>
        </authorList>
    </citation>
    <scope>NUCLEOTIDE SEQUENCE [LARGE SCALE GENOMIC DNA]</scope>
    <source>
        <strain evidence="2 3">EAF2021</strain>
    </source>
</reference>
<keyword evidence="3" id="KW-1185">Reference proteome</keyword>
<dbReference type="PROSITE" id="PS50011">
    <property type="entry name" value="PROTEIN_KINASE_DOM"/>
    <property type="match status" value="1"/>
</dbReference>
<dbReference type="Gene3D" id="1.10.510.10">
    <property type="entry name" value="Transferase(Phosphotransferase) domain 1"/>
    <property type="match status" value="1"/>
</dbReference>
<protein>
    <recommendedName>
        <fullName evidence="1">Protein kinase domain-containing protein</fullName>
    </recommendedName>
</protein>
<dbReference type="SUPFAM" id="SSF56112">
    <property type="entry name" value="Protein kinase-like (PK-like)"/>
    <property type="match status" value="1"/>
</dbReference>
<dbReference type="PANTHER" id="PTHR44167">
    <property type="entry name" value="OVARIAN-SPECIFIC SERINE/THREONINE-PROTEIN KINASE LOK-RELATED"/>
    <property type="match status" value="1"/>
</dbReference>
<accession>A0ABR2KM73</accession>
<dbReference type="InterPro" id="IPR000719">
    <property type="entry name" value="Prot_kinase_dom"/>
</dbReference>
<evidence type="ECO:0000313" key="3">
    <source>
        <dbReference type="Proteomes" id="UP001470230"/>
    </source>
</evidence>
<sequence>MSYLHSQGIVHKEFKPNNIYLYDILTPKIGDFGLSTKFEASESITVQSISGIKATPVYSSPEVLLNDEYSKSSDVYAFGFIAYEIICNEVPFNEIDNSNQKIHEIAQEANERLTFDDIVYHLRMDQGFITDSIDNEDYQKYIKYIDDQHEPSVHQKIDELESNNELEAAPNNETVNNKTVAANETEVNRQDFLKNACTC</sequence>
<dbReference type="InterPro" id="IPR011009">
    <property type="entry name" value="Kinase-like_dom_sf"/>
</dbReference>
<feature type="domain" description="Protein kinase" evidence="1">
    <location>
        <begin position="1"/>
        <end position="166"/>
    </location>
</feature>
<dbReference type="Proteomes" id="UP001470230">
    <property type="component" value="Unassembled WGS sequence"/>
</dbReference>
<evidence type="ECO:0000313" key="2">
    <source>
        <dbReference type="EMBL" id="KAK8892253.1"/>
    </source>
</evidence>
<gene>
    <name evidence="2" type="ORF">M9Y10_029476</name>
</gene>
<name>A0ABR2KM73_9EUKA</name>
<proteinExistence type="predicted"/>
<comment type="caution">
    <text evidence="2">The sequence shown here is derived from an EMBL/GenBank/DDBJ whole genome shotgun (WGS) entry which is preliminary data.</text>
</comment>
<dbReference type="Pfam" id="PF00069">
    <property type="entry name" value="Pkinase"/>
    <property type="match status" value="1"/>
</dbReference>
<dbReference type="EMBL" id="JAPFFF010000004">
    <property type="protein sequence ID" value="KAK8892253.1"/>
    <property type="molecule type" value="Genomic_DNA"/>
</dbReference>